<keyword evidence="7" id="KW-0675">Receptor</keyword>
<dbReference type="EMBL" id="CAJPVJ010000096">
    <property type="protein sequence ID" value="CAG2160796.1"/>
    <property type="molecule type" value="Genomic_DNA"/>
</dbReference>
<organism evidence="11">
    <name type="scientific">Oppiella nova</name>
    <dbReference type="NCBI Taxonomy" id="334625"/>
    <lineage>
        <taxon>Eukaryota</taxon>
        <taxon>Metazoa</taxon>
        <taxon>Ecdysozoa</taxon>
        <taxon>Arthropoda</taxon>
        <taxon>Chelicerata</taxon>
        <taxon>Arachnida</taxon>
        <taxon>Acari</taxon>
        <taxon>Acariformes</taxon>
        <taxon>Sarcoptiformes</taxon>
        <taxon>Oribatida</taxon>
        <taxon>Brachypylina</taxon>
        <taxon>Oppioidea</taxon>
        <taxon>Oppiidae</taxon>
        <taxon>Oppiella</taxon>
    </lineage>
</organism>
<dbReference type="PRINTS" id="PR00237">
    <property type="entry name" value="GPCRRHODOPSN"/>
</dbReference>
<dbReference type="OrthoDB" id="10037617at2759"/>
<keyword evidence="5" id="KW-0297">G-protein coupled receptor</keyword>
<evidence type="ECO:0000256" key="6">
    <source>
        <dbReference type="ARBA" id="ARBA00023136"/>
    </source>
</evidence>
<evidence type="ECO:0000256" key="4">
    <source>
        <dbReference type="ARBA" id="ARBA00022989"/>
    </source>
</evidence>
<keyword evidence="4 9" id="KW-1133">Transmembrane helix</keyword>
<dbReference type="Pfam" id="PF00001">
    <property type="entry name" value="7tm_1"/>
    <property type="match status" value="1"/>
</dbReference>
<evidence type="ECO:0000256" key="3">
    <source>
        <dbReference type="ARBA" id="ARBA00022692"/>
    </source>
</evidence>
<name>A0A7R9L9G4_9ACAR</name>
<evidence type="ECO:0000256" key="8">
    <source>
        <dbReference type="ARBA" id="ARBA00023224"/>
    </source>
</evidence>
<protein>
    <recommendedName>
        <fullName evidence="10">G-protein coupled receptors family 1 profile domain-containing protein</fullName>
    </recommendedName>
</protein>
<evidence type="ECO:0000256" key="1">
    <source>
        <dbReference type="ARBA" id="ARBA00004141"/>
    </source>
</evidence>
<accession>A0A7R9L9G4</accession>
<dbReference type="GO" id="GO:0005886">
    <property type="term" value="C:plasma membrane"/>
    <property type="evidence" value="ECO:0007669"/>
    <property type="project" value="TreeGrafter"/>
</dbReference>
<keyword evidence="6 9" id="KW-0472">Membrane</keyword>
<dbReference type="SUPFAM" id="SSF81321">
    <property type="entry name" value="Family A G protein-coupled receptor-like"/>
    <property type="match status" value="1"/>
</dbReference>
<dbReference type="AlphaFoldDB" id="A0A7R9L9G4"/>
<keyword evidence="3 9" id="KW-0812">Transmembrane</keyword>
<dbReference type="PANTHER" id="PTHR24235:SF29">
    <property type="entry name" value="GH23382P"/>
    <property type="match status" value="1"/>
</dbReference>
<evidence type="ECO:0000256" key="2">
    <source>
        <dbReference type="ARBA" id="ARBA00010663"/>
    </source>
</evidence>
<gene>
    <name evidence="11" type="ORF">ONB1V03_LOCUS868</name>
</gene>
<dbReference type="Gene3D" id="1.20.1070.10">
    <property type="entry name" value="Rhodopsin 7-helix transmembrane proteins"/>
    <property type="match status" value="1"/>
</dbReference>
<comment type="subcellular location">
    <subcellularLocation>
        <location evidence="1">Membrane</location>
        <topology evidence="1">Multi-pass membrane protein</topology>
    </subcellularLocation>
</comment>
<dbReference type="InterPro" id="IPR000276">
    <property type="entry name" value="GPCR_Rhodpsn"/>
</dbReference>
<evidence type="ECO:0000313" key="12">
    <source>
        <dbReference type="Proteomes" id="UP000728032"/>
    </source>
</evidence>
<keyword evidence="8" id="KW-0807">Transducer</keyword>
<keyword evidence="12" id="KW-1185">Reference proteome</keyword>
<dbReference type="EMBL" id="OC914921">
    <property type="protein sequence ID" value="CAD7637531.1"/>
    <property type="molecule type" value="Genomic_DNA"/>
</dbReference>
<evidence type="ECO:0000256" key="5">
    <source>
        <dbReference type="ARBA" id="ARBA00023040"/>
    </source>
</evidence>
<evidence type="ECO:0000256" key="7">
    <source>
        <dbReference type="ARBA" id="ARBA00023170"/>
    </source>
</evidence>
<dbReference type="PROSITE" id="PS50262">
    <property type="entry name" value="G_PROTEIN_RECEP_F1_2"/>
    <property type="match status" value="1"/>
</dbReference>
<reference evidence="11" key="1">
    <citation type="submission" date="2020-11" db="EMBL/GenBank/DDBJ databases">
        <authorList>
            <person name="Tran Van P."/>
        </authorList>
    </citation>
    <scope>NUCLEOTIDE SEQUENCE</scope>
</reference>
<evidence type="ECO:0000259" key="10">
    <source>
        <dbReference type="PROSITE" id="PS50262"/>
    </source>
</evidence>
<dbReference type="GO" id="GO:0042923">
    <property type="term" value="F:neuropeptide binding"/>
    <property type="evidence" value="ECO:0007669"/>
    <property type="project" value="TreeGrafter"/>
</dbReference>
<dbReference type="InterPro" id="IPR017452">
    <property type="entry name" value="GPCR_Rhodpsn_7TM"/>
</dbReference>
<evidence type="ECO:0000313" key="11">
    <source>
        <dbReference type="EMBL" id="CAD7637531.1"/>
    </source>
</evidence>
<proteinExistence type="inferred from homology"/>
<evidence type="ECO:0000256" key="9">
    <source>
        <dbReference type="SAM" id="Phobius"/>
    </source>
</evidence>
<dbReference type="GO" id="GO:0043005">
    <property type="term" value="C:neuron projection"/>
    <property type="evidence" value="ECO:0007669"/>
    <property type="project" value="TreeGrafter"/>
</dbReference>
<feature type="transmembrane region" description="Helical" evidence="9">
    <location>
        <begin position="59"/>
        <end position="84"/>
    </location>
</feature>
<dbReference type="GO" id="GO:0008188">
    <property type="term" value="F:neuropeptide receptor activity"/>
    <property type="evidence" value="ECO:0007669"/>
    <property type="project" value="TreeGrafter"/>
</dbReference>
<sequence length="143" mass="16166">MDPLFETTAHNSDFRRLLIEYMNANNISANISLEMLKNITDGELEASDEYLSSMKSLKVFFYCVYILIFVLGIAGNALVCYVVIRNSTMHTVTNMFITNLALSDVLLCLFAVPFTPLYLLTYKEWVFGTALCHLVPFVQGSNI</sequence>
<feature type="transmembrane region" description="Helical" evidence="9">
    <location>
        <begin position="96"/>
        <end position="119"/>
    </location>
</feature>
<feature type="domain" description="G-protein coupled receptors family 1 profile" evidence="10">
    <location>
        <begin position="75"/>
        <end position="143"/>
    </location>
</feature>
<comment type="similarity">
    <text evidence="2">Belongs to the G-protein coupled receptor 1 family.</text>
</comment>
<dbReference type="PANTHER" id="PTHR24235">
    <property type="entry name" value="NEUROPEPTIDE Y RECEPTOR"/>
    <property type="match status" value="1"/>
</dbReference>
<dbReference type="Proteomes" id="UP000728032">
    <property type="component" value="Unassembled WGS sequence"/>
</dbReference>